<keyword evidence="2" id="KW-1185">Reference proteome</keyword>
<reference evidence="3" key="1">
    <citation type="submission" date="2025-08" db="UniProtKB">
        <authorList>
            <consortium name="RefSeq"/>
        </authorList>
    </citation>
    <scope>IDENTIFICATION</scope>
</reference>
<evidence type="ECO:0000256" key="1">
    <source>
        <dbReference type="SAM" id="SignalP"/>
    </source>
</evidence>
<dbReference type="RefSeq" id="XP_055362886.1">
    <property type="nucleotide sequence ID" value="XM_055506911.1"/>
</dbReference>
<dbReference type="AlphaFoldDB" id="A0A9W2XLU6"/>
<keyword evidence="1" id="KW-0732">Signal</keyword>
<dbReference type="GeneID" id="114846750"/>
<protein>
    <submittedName>
        <fullName evidence="3">Uncharacterized protein LOC114846750 isoform X1</fullName>
    </submittedName>
</protein>
<gene>
    <name evidence="3" type="primary">LOC114846750</name>
</gene>
<evidence type="ECO:0000313" key="3">
    <source>
        <dbReference type="RefSeq" id="XP_055362886.1"/>
    </source>
</evidence>
<evidence type="ECO:0000313" key="2">
    <source>
        <dbReference type="Proteomes" id="UP000515150"/>
    </source>
</evidence>
<sequence length="442" mass="48283">MMLSLLLLILLLGSNCKASFMGTVVTYYAKTTTSNKTAAVVYTQDTYEGPTSPVSWLCNSKDCGSAITNSNHHTVNFLGNLYEQQYIWYMVPNSDLFQMWLYGPYSPWVSNVDGGRIGQAVAVIDLRKRSDTNKANSSPQTAIIPLRVPSNCQRDFNLLAFDPDGDDVRCRYGNASLSESYTYKKPPFFNLSSSCTLSFSPTSSSKEGAYVVQMVMEDFPKENITLTQTNGSQEVKTNNDAISKIPVQFVVRVDPAVPSCTEGLYLPRILTPIPDRLYTIVNQPVLINITAEALNASLSQVLYSGPSTINLNRVLPGQYVMSWTPPEDNGGESHPICFVVEADNVLPKYHSELRCVIVTVGNESIIIIPPPTPPTATATATATINNSNKAVARLIMRVSSSLPLDDIKNIITQLIKDELTILGLSDVALDLNIVANTTNTGG</sequence>
<proteinExistence type="predicted"/>
<dbReference type="Proteomes" id="UP000515150">
    <property type="component" value="Chromosome 2"/>
</dbReference>
<organism evidence="2 3">
    <name type="scientific">Betta splendens</name>
    <name type="common">Siamese fighting fish</name>
    <dbReference type="NCBI Taxonomy" id="158456"/>
    <lineage>
        <taxon>Eukaryota</taxon>
        <taxon>Metazoa</taxon>
        <taxon>Chordata</taxon>
        <taxon>Craniata</taxon>
        <taxon>Vertebrata</taxon>
        <taxon>Euteleostomi</taxon>
        <taxon>Actinopterygii</taxon>
        <taxon>Neopterygii</taxon>
        <taxon>Teleostei</taxon>
        <taxon>Neoteleostei</taxon>
        <taxon>Acanthomorphata</taxon>
        <taxon>Anabantaria</taxon>
        <taxon>Anabantiformes</taxon>
        <taxon>Anabantoidei</taxon>
        <taxon>Osphronemidae</taxon>
        <taxon>Betta</taxon>
    </lineage>
</organism>
<feature type="signal peptide" evidence="1">
    <location>
        <begin position="1"/>
        <end position="18"/>
    </location>
</feature>
<dbReference type="OrthoDB" id="10063988at2759"/>
<feature type="chain" id="PRO_5040857549" evidence="1">
    <location>
        <begin position="19"/>
        <end position="442"/>
    </location>
</feature>
<name>A0A9W2XLU6_BETSP</name>
<accession>A0A9W2XLU6</accession>